<dbReference type="Proteomes" id="UP001634394">
    <property type="component" value="Unassembled WGS sequence"/>
</dbReference>
<dbReference type="InterPro" id="IPR035976">
    <property type="entry name" value="Sushi/SCR/CCP_sf"/>
</dbReference>
<sequence>MSVFCDRSEGSTCAAQCDYGYVARNNSMQVTCLSSGQWNPNPSNLCQKNTLCPAYVANGWISSTCSRRVSETCSIICNLGYTLTLPGMTATCLSSGRWDADLSNVCVYENSVCPAFVSNGWISSTCSRHIGDICSVNCNLGYTLTLPGMSTTCLFTGEWDTDLSTVCVLQNRDSSSSESEAPASSNIIIPLTLAVAAVTTIIVGIIVVCFRCQRGCNGNRSPRDETSSSSHISTMYSVGQCRMGSNLNLLSGSQTSIQAHDVSPPPYAEVMKNNPANLGPPPSYEEVNASPSRFLPDSYI</sequence>
<proteinExistence type="predicted"/>
<evidence type="ECO:0000313" key="7">
    <source>
        <dbReference type="Proteomes" id="UP001634394"/>
    </source>
</evidence>
<accession>A0ABD3UYV7</accession>
<keyword evidence="4" id="KW-0472">Membrane</keyword>
<keyword evidence="4" id="KW-1133">Transmembrane helix</keyword>
<comment type="caution">
    <text evidence="6">The sequence shown here is derived from an EMBL/GenBank/DDBJ whole genome shotgun (WGS) entry which is preliminary data.</text>
</comment>
<dbReference type="SMART" id="SM00032">
    <property type="entry name" value="CCP"/>
    <property type="match status" value="2"/>
</dbReference>
<evidence type="ECO:0000256" key="3">
    <source>
        <dbReference type="SAM" id="MobiDB-lite"/>
    </source>
</evidence>
<dbReference type="AlphaFoldDB" id="A0ABD3UYV7"/>
<organism evidence="6 7">
    <name type="scientific">Sinanodonta woodiana</name>
    <name type="common">Chinese pond mussel</name>
    <name type="synonym">Anodonta woodiana</name>
    <dbReference type="NCBI Taxonomy" id="1069815"/>
    <lineage>
        <taxon>Eukaryota</taxon>
        <taxon>Metazoa</taxon>
        <taxon>Spiralia</taxon>
        <taxon>Lophotrochozoa</taxon>
        <taxon>Mollusca</taxon>
        <taxon>Bivalvia</taxon>
        <taxon>Autobranchia</taxon>
        <taxon>Heteroconchia</taxon>
        <taxon>Palaeoheterodonta</taxon>
        <taxon>Unionida</taxon>
        <taxon>Unionoidea</taxon>
        <taxon>Unionidae</taxon>
        <taxon>Unioninae</taxon>
        <taxon>Sinanodonta</taxon>
    </lineage>
</organism>
<dbReference type="Pfam" id="PF00084">
    <property type="entry name" value="Sushi"/>
    <property type="match status" value="3"/>
</dbReference>
<feature type="domain" description="Sushi" evidence="5">
    <location>
        <begin position="1"/>
        <end position="48"/>
    </location>
</feature>
<dbReference type="EMBL" id="JBJQND010000015">
    <property type="protein sequence ID" value="KAL3853528.1"/>
    <property type="molecule type" value="Genomic_DNA"/>
</dbReference>
<dbReference type="SUPFAM" id="SSF57535">
    <property type="entry name" value="Complement control module/SCR domain"/>
    <property type="match status" value="3"/>
</dbReference>
<dbReference type="InterPro" id="IPR000436">
    <property type="entry name" value="Sushi_SCR_CCP_dom"/>
</dbReference>
<protein>
    <recommendedName>
        <fullName evidence="5">Sushi domain-containing protein</fullName>
    </recommendedName>
</protein>
<evidence type="ECO:0000256" key="2">
    <source>
        <dbReference type="PROSITE-ProRule" id="PRU00302"/>
    </source>
</evidence>
<evidence type="ECO:0000259" key="5">
    <source>
        <dbReference type="PROSITE" id="PS50923"/>
    </source>
</evidence>
<keyword evidence="1" id="KW-1015">Disulfide bond</keyword>
<keyword evidence="2" id="KW-0768">Sushi</keyword>
<dbReference type="Gene3D" id="2.10.70.10">
    <property type="entry name" value="Complement Module, domain 1"/>
    <property type="match status" value="3"/>
</dbReference>
<reference evidence="6 7" key="1">
    <citation type="submission" date="2024-11" db="EMBL/GenBank/DDBJ databases">
        <title>Chromosome-level genome assembly of the freshwater bivalve Anodonta woodiana.</title>
        <authorList>
            <person name="Chen X."/>
        </authorList>
    </citation>
    <scope>NUCLEOTIDE SEQUENCE [LARGE SCALE GENOMIC DNA]</scope>
    <source>
        <strain evidence="6">MN2024</strain>
        <tissue evidence="6">Gills</tissue>
    </source>
</reference>
<name>A0ABD3UYV7_SINWO</name>
<evidence type="ECO:0000256" key="4">
    <source>
        <dbReference type="SAM" id="Phobius"/>
    </source>
</evidence>
<comment type="caution">
    <text evidence="2">Lacks conserved residue(s) required for the propagation of feature annotation.</text>
</comment>
<feature type="region of interest" description="Disordered" evidence="3">
    <location>
        <begin position="257"/>
        <end position="300"/>
    </location>
</feature>
<gene>
    <name evidence="6" type="ORF">ACJMK2_017063</name>
</gene>
<feature type="transmembrane region" description="Helical" evidence="4">
    <location>
        <begin position="187"/>
        <end position="210"/>
    </location>
</feature>
<keyword evidence="7" id="KW-1185">Reference proteome</keyword>
<evidence type="ECO:0000313" key="6">
    <source>
        <dbReference type="EMBL" id="KAL3853528.1"/>
    </source>
</evidence>
<keyword evidence="4" id="KW-0812">Transmembrane</keyword>
<dbReference type="PROSITE" id="PS50923">
    <property type="entry name" value="SUSHI"/>
    <property type="match status" value="1"/>
</dbReference>
<evidence type="ECO:0000256" key="1">
    <source>
        <dbReference type="ARBA" id="ARBA00023157"/>
    </source>
</evidence>